<feature type="compositionally biased region" description="Low complexity" evidence="1">
    <location>
        <begin position="1371"/>
        <end position="1386"/>
    </location>
</feature>
<reference evidence="4 5" key="1">
    <citation type="submission" date="2024-04" db="EMBL/GenBank/DDBJ databases">
        <title>Marinobacter sp. SBY-1.</title>
        <authorList>
            <person name="Pan C."/>
        </authorList>
    </citation>
    <scope>NUCLEOTIDE SEQUENCE [LARGE SCALE GENOMIC DNA]</scope>
    <source>
        <strain evidence="4 5">SBY-1</strain>
        <plasmid evidence="4 5">unnamed2</plasmid>
    </source>
</reference>
<keyword evidence="2" id="KW-1133">Transmembrane helix</keyword>
<feature type="transmembrane region" description="Helical" evidence="2">
    <location>
        <begin position="381"/>
        <end position="408"/>
    </location>
</feature>
<dbReference type="Pfam" id="PF07916">
    <property type="entry name" value="TraG_N"/>
    <property type="match status" value="1"/>
</dbReference>
<dbReference type="InterPro" id="IPR012931">
    <property type="entry name" value="TraG_N_Proteobacteria"/>
</dbReference>
<sequence length="1488" mass="159092">MDFTIRVLGDISYLAEVIRASSAIMSFADFKTLLAIGFLLGIFWIVIQGVNSGGKEIKIGNIMVAGLMYAAFFGVTVDGVRIQQERTVMGAHGDILAPSRIEIVDDVPIGLAATGMVISTVGSSIADWFRSEFTRPNANGIDPLFALEMLMRMKDVGFDNSIVNWDPEGLIQGNIDRYFQACTSIGLTLQDGSGRTAIQKDHILKAGEDGYPPTVWDAMKFNNNLYRTRIVYKDSSSDEEVSENLGCAEAHSKLTSVLFDDAGLRKMKSRIVSSVCSSSINGGICPKADVGSVDESAFENDAQARFKAVAESYIRADLQVTKQFMNRIGLGAFERAAKDGRAVSDGDVFVQAIAGRATSTLVQNQALQSTIFMKMMQPLMAFFEAMMYIAAPFAAFLVTLGIGGIGLIGKYLVFATWIQLWKPVSAAIELYIEMAATGAMAALDKFGAIETGTLGTISMDPEMYSTVSQWLGTGSMLLAATPAITLMLIYGSAVTASSLAGRVDAASSADAGVDTLDGKTEVGGYKGQLTPNGDASIGYQANASDAQGTFDLQSVYSNAMSQSAAKEQSYMQQATEKIGEGSEAMVQGLTGYANQIGAITSSGSNNQTLSSVSEEAASRLVSSNAISDSQAAETAMAIQLGIGATAGDSSAIDRTEDLLKKNGVNTSGWSMAQKASAAAKLAVRGDVTGKQGYAEIAREVTEQGNQQVAGVSQAIQQNSSAFEEERSQFNEAYQSNENFSRAEKSFAQAEKATSRATSLRETRQATQTAMDSMGSRYKVAGSDLMAALNNNDTKAAIGSYINGRMQDPNRNEAVWDGVDGSTAGIMRLFQNAGREGDIETLNTVGAMTGLIDPVGIDMSRDSAGAANLVDDTADATSESVDDTFQGMRNAIPASETLKPAEQARFEQMFGEGSEEILNKTYGSDFDTVANNAIDAQIENNGIDRRLLGEDFDKISPEQKMARVQSVASQEQDRSNYASEAFQFVEYLNSDAGEEMLSSATNNALGATAAGAGIGAMIAKRVGSSVAGGAVRGGKVGMLAGLAVGGYQAYNEFQDYKTENMFSERGLNIGTASEYDLNSMDAMGADGDRMREYLNNTMTSVAGSEYNARIDAQSRGEDFDAEGFRESLSPFEQQVYDNFGTLSESSQTQEFRDGLADRAQATNMFRGRSETGLGNFGWGNASRRMGQIDSTLTGAGEKYDQFLKDNNISSIENSEQEQEFYNQLNVPERRVYAARAELGEAGFGSQVQNDSFFQWRENPELVQNYRANNSTLAENFGAERPDEERISNAFIEIPDTEGRSSNYIPSIESVGKAGVDFEFQAGVSGQVENREYSLADKLNRGGNSGDTSAQPVAQTSEVTTQAPSGVQTPEVAAPAQSGAQSSAPGAQNLGGGAGMDNSRLEEMRNAIEVGAPELVPRGGNVTPEYVQQVDQTLQNLESMFVSRRQQNGDGYTPEQFAANTPMNELEAEVWENRETLMGSGFGGGMAPNR</sequence>
<feature type="region of interest" description="Disordered" evidence="1">
    <location>
        <begin position="1335"/>
        <end position="1396"/>
    </location>
</feature>
<dbReference type="Proteomes" id="UP001445268">
    <property type="component" value="Plasmid unnamed2"/>
</dbReference>
<keyword evidence="5" id="KW-1185">Reference proteome</keyword>
<evidence type="ECO:0000256" key="2">
    <source>
        <dbReference type="SAM" id="Phobius"/>
    </source>
</evidence>
<feature type="transmembrane region" description="Helical" evidence="2">
    <location>
        <begin position="470"/>
        <end position="490"/>
    </location>
</feature>
<accession>A0ABZ3E970</accession>
<name>A0ABZ3E970_9GAMM</name>
<gene>
    <name evidence="4" type="ORF">AAGT77_20245</name>
</gene>
<protein>
    <submittedName>
        <fullName evidence="4">Conjugal transfer protein TraG N-terminal domain-containing protein</fullName>
    </submittedName>
</protein>
<feature type="transmembrane region" description="Helical" evidence="2">
    <location>
        <begin position="28"/>
        <end position="47"/>
    </location>
</feature>
<geneLocation type="plasmid" evidence="4 5">
    <name>unnamed2</name>
</geneLocation>
<keyword evidence="2" id="KW-0812">Transmembrane</keyword>
<dbReference type="RefSeq" id="WP_342632802.1">
    <property type="nucleotide sequence ID" value="NZ_CP152382.1"/>
</dbReference>
<keyword evidence="2" id="KW-0472">Membrane</keyword>
<evidence type="ECO:0000259" key="3">
    <source>
        <dbReference type="Pfam" id="PF07916"/>
    </source>
</evidence>
<evidence type="ECO:0000313" key="5">
    <source>
        <dbReference type="Proteomes" id="UP001445268"/>
    </source>
</evidence>
<evidence type="ECO:0000313" key="4">
    <source>
        <dbReference type="EMBL" id="XAF56254.1"/>
    </source>
</evidence>
<feature type="transmembrane region" description="Helical" evidence="2">
    <location>
        <begin position="59"/>
        <end position="80"/>
    </location>
</feature>
<keyword evidence="4" id="KW-0614">Plasmid</keyword>
<feature type="domain" description="TraG N-terminal Proteobacteria" evidence="3">
    <location>
        <begin position="7"/>
        <end position="510"/>
    </location>
</feature>
<evidence type="ECO:0000256" key="1">
    <source>
        <dbReference type="SAM" id="MobiDB-lite"/>
    </source>
</evidence>
<dbReference type="EMBL" id="CP152382">
    <property type="protein sequence ID" value="XAF56254.1"/>
    <property type="molecule type" value="Genomic_DNA"/>
</dbReference>
<organism evidence="4 5">
    <name type="scientific">Marinobacter alkaliphilus</name>
    <dbReference type="NCBI Taxonomy" id="254719"/>
    <lineage>
        <taxon>Bacteria</taxon>
        <taxon>Pseudomonadati</taxon>
        <taxon>Pseudomonadota</taxon>
        <taxon>Gammaproteobacteria</taxon>
        <taxon>Pseudomonadales</taxon>
        <taxon>Marinobacteraceae</taxon>
        <taxon>Marinobacter</taxon>
    </lineage>
</organism>
<feature type="compositionally biased region" description="Polar residues" evidence="1">
    <location>
        <begin position="1344"/>
        <end position="1366"/>
    </location>
</feature>
<proteinExistence type="predicted"/>